<evidence type="ECO:0000313" key="2">
    <source>
        <dbReference type="EMBL" id="MCQ8897743.1"/>
    </source>
</evidence>
<organism evidence="2 3">
    <name type="scientific">Limnobacter humi</name>
    <dbReference type="NCBI Taxonomy" id="1778671"/>
    <lineage>
        <taxon>Bacteria</taxon>
        <taxon>Pseudomonadati</taxon>
        <taxon>Pseudomonadota</taxon>
        <taxon>Betaproteobacteria</taxon>
        <taxon>Burkholderiales</taxon>
        <taxon>Burkholderiaceae</taxon>
        <taxon>Limnobacter</taxon>
    </lineage>
</organism>
<comment type="caution">
    <text evidence="2">The sequence shown here is derived from an EMBL/GenBank/DDBJ whole genome shotgun (WGS) entry which is preliminary data.</text>
</comment>
<feature type="signal peptide" evidence="1">
    <location>
        <begin position="1"/>
        <end position="21"/>
    </location>
</feature>
<dbReference type="EMBL" id="JANIGO010000006">
    <property type="protein sequence ID" value="MCQ8897743.1"/>
    <property type="molecule type" value="Genomic_DNA"/>
</dbReference>
<evidence type="ECO:0008006" key="4">
    <source>
        <dbReference type="Google" id="ProtNLM"/>
    </source>
</evidence>
<feature type="chain" id="PRO_5046467505" description="Lipoprotein" evidence="1">
    <location>
        <begin position="22"/>
        <end position="223"/>
    </location>
</feature>
<dbReference type="PROSITE" id="PS51257">
    <property type="entry name" value="PROKAR_LIPOPROTEIN"/>
    <property type="match status" value="1"/>
</dbReference>
<evidence type="ECO:0000256" key="1">
    <source>
        <dbReference type="SAM" id="SignalP"/>
    </source>
</evidence>
<protein>
    <recommendedName>
        <fullName evidence="4">Lipoprotein</fullName>
    </recommendedName>
</protein>
<keyword evidence="1" id="KW-0732">Signal</keyword>
<accession>A0ABT1WKT6</accession>
<dbReference type="InterPro" id="IPR023373">
    <property type="entry name" value="YmcC_sf"/>
</dbReference>
<keyword evidence="3" id="KW-1185">Reference proteome</keyword>
<evidence type="ECO:0000313" key="3">
    <source>
        <dbReference type="Proteomes" id="UP001204142"/>
    </source>
</evidence>
<dbReference type="RefSeq" id="WP_256765547.1">
    <property type="nucleotide sequence ID" value="NZ_JANIGO010000006.1"/>
</dbReference>
<dbReference type="SUPFAM" id="SSF159270">
    <property type="entry name" value="YmcC-like"/>
    <property type="match status" value="1"/>
</dbReference>
<name>A0ABT1WKT6_9BURK</name>
<dbReference type="Proteomes" id="UP001204142">
    <property type="component" value="Unassembled WGS sequence"/>
</dbReference>
<proteinExistence type="predicted"/>
<reference evidence="2 3" key="1">
    <citation type="submission" date="2022-07" db="EMBL/GenBank/DDBJ databases">
        <authorList>
            <person name="Xamxidin M."/>
            <person name="Wu M."/>
        </authorList>
    </citation>
    <scope>NUCLEOTIDE SEQUENCE [LARGE SCALE GENOMIC DNA]</scope>
    <source>
        <strain evidence="2 3">NBRC 111650</strain>
    </source>
</reference>
<gene>
    <name evidence="2" type="ORF">NQT62_14980</name>
</gene>
<sequence length="223" mass="24104">MRIVLFGLVLLITACSTVGGAAFDVAQAYYQSTTAPSYRNVSLNPTYRYLEVQTGTASALLVLAEVDPSPGTGQFLETWASAQQQVLRTQSGFFMGASGIAQLPTQVQTTWMNNTASSAAFSFPPQGVHGLPVQWKPWPSNPVVVADTPLYKRAQQVSSLQVQAWQGFAEQPQAAGNSHIQSLLPLTQIVATDPTTGQLVYGQFCMANNTCVEYLLRTAQRNL</sequence>